<evidence type="ECO:0000259" key="17">
    <source>
        <dbReference type="Pfam" id="PF07479"/>
    </source>
</evidence>
<dbReference type="RefSeq" id="WP_109582217.1">
    <property type="nucleotide sequence ID" value="NZ_QGGT01000001.1"/>
</dbReference>
<gene>
    <name evidence="9" type="primary">gpsA</name>
    <name evidence="18" type="ORF">C7419_1012549</name>
</gene>
<dbReference type="EMBL" id="QGGT01000001">
    <property type="protein sequence ID" value="PWK38650.1"/>
    <property type="molecule type" value="Genomic_DNA"/>
</dbReference>
<dbReference type="AlphaFoldDB" id="A0A316FLW7"/>
<evidence type="ECO:0000256" key="8">
    <source>
        <dbReference type="ARBA" id="ARBA00023264"/>
    </source>
</evidence>
<comment type="caution">
    <text evidence="9">Lacks conserved residue(s) required for the propagation of feature annotation.</text>
</comment>
<feature type="binding site" evidence="9">
    <location>
        <position position="264"/>
    </location>
    <ligand>
        <name>NADPH</name>
        <dbReference type="ChEBI" id="CHEBI:57783"/>
    </ligand>
</feature>
<comment type="catalytic activity">
    <reaction evidence="9">
        <text>sn-glycerol 3-phosphate + NAD(+) = dihydroxyacetone phosphate + NADH + H(+)</text>
        <dbReference type="Rhea" id="RHEA:11092"/>
        <dbReference type="ChEBI" id="CHEBI:15378"/>
        <dbReference type="ChEBI" id="CHEBI:57540"/>
        <dbReference type="ChEBI" id="CHEBI:57597"/>
        <dbReference type="ChEBI" id="CHEBI:57642"/>
        <dbReference type="ChEBI" id="CHEBI:57945"/>
        <dbReference type="EC" id="1.1.1.94"/>
    </reaction>
</comment>
<proteinExistence type="inferred from homology"/>
<feature type="binding site" evidence="9">
    <location>
        <position position="145"/>
    </location>
    <ligand>
        <name>sn-glycerol 3-phosphate</name>
        <dbReference type="ChEBI" id="CHEBI:57597"/>
    </ligand>
</feature>
<evidence type="ECO:0000256" key="13">
    <source>
        <dbReference type="RuleBase" id="RU000437"/>
    </source>
</evidence>
<dbReference type="PROSITE" id="PS00957">
    <property type="entry name" value="NAD_G3PDH"/>
    <property type="match status" value="1"/>
</dbReference>
<evidence type="ECO:0000256" key="14">
    <source>
        <dbReference type="RuleBase" id="RU000439"/>
    </source>
</evidence>
<feature type="binding site" evidence="11">
    <location>
        <begin position="264"/>
        <end position="265"/>
    </location>
    <ligand>
        <name>substrate</name>
    </ligand>
</feature>
<dbReference type="PRINTS" id="PR00077">
    <property type="entry name" value="GPDHDRGNASE"/>
</dbReference>
<dbReference type="InterPro" id="IPR036291">
    <property type="entry name" value="NAD(P)-bd_dom_sf"/>
</dbReference>
<dbReference type="PANTHER" id="PTHR11728:SF1">
    <property type="entry name" value="GLYCEROL-3-PHOSPHATE DEHYDROGENASE [NAD(+)] 2, CHLOROPLASTIC"/>
    <property type="match status" value="1"/>
</dbReference>
<comment type="function">
    <text evidence="9">Catalyzes the reduction of the glycolytic intermediate dihydroxyacetone phosphate (DHAP) to sn-glycerol 3-phosphate (G3P), the key precursor for phospholipid synthesis.</text>
</comment>
<feature type="binding site" evidence="9">
    <location>
        <position position="200"/>
    </location>
    <ligand>
        <name>sn-glycerol 3-phosphate</name>
        <dbReference type="ChEBI" id="CHEBI:57597"/>
    </ligand>
</feature>
<dbReference type="FunFam" id="1.10.1040.10:FF:000001">
    <property type="entry name" value="Glycerol-3-phosphate dehydrogenase [NAD(P)+]"/>
    <property type="match status" value="1"/>
</dbReference>
<sequence>MKITILGAGAWGTALASHAATAHDVVLWGRNAGDLAAMAASGINAGYLPGISLSPKLVCEPDFTRAVAHAASDPDGLIVVATPVSGLRETTRRIATLAAPAAPVPMLWLCKGFEAETHAMPHQMVREELDAIAGAVALDYGVLTGPSFAREVAQGLPCALTVAGTSPMVGERAQAAFHHRAMRIYRSEDLIGVEVGGAVKNVLAIATGASDGLGLGLNARAALVTRGLAEMTRLGIALGGRLDTFMGLAGVGDLILTATGDLSRNRKVGMQLASGKTLTQILADLGHVAEGVRCAQAVNSLAARHGVDMPITRAVCAVLFEGLGAADAVAQLLQRDARDESPLH</sequence>
<dbReference type="NCBIfam" id="NF000942">
    <property type="entry name" value="PRK00094.1-4"/>
    <property type="match status" value="1"/>
</dbReference>
<dbReference type="NCBIfam" id="NF000940">
    <property type="entry name" value="PRK00094.1-2"/>
    <property type="match status" value="1"/>
</dbReference>
<evidence type="ECO:0000256" key="2">
    <source>
        <dbReference type="ARBA" id="ARBA00022516"/>
    </source>
</evidence>
<feature type="chain" id="PRO_5016415710" description="Glycerol-3-phosphate dehydrogenase [NAD(P)+]" evidence="15">
    <location>
        <begin position="20"/>
        <end position="344"/>
    </location>
</feature>
<feature type="binding site" evidence="9">
    <location>
        <position position="47"/>
    </location>
    <ligand>
        <name>NADPH</name>
        <dbReference type="ChEBI" id="CHEBI:57783"/>
    </ligand>
</feature>
<dbReference type="GO" id="GO:0051287">
    <property type="term" value="F:NAD binding"/>
    <property type="evidence" value="ECO:0007669"/>
    <property type="project" value="InterPro"/>
</dbReference>
<keyword evidence="19" id="KW-1185">Reference proteome</keyword>
<feature type="binding site" evidence="9">
    <location>
        <position position="290"/>
    </location>
    <ligand>
        <name>NADPH</name>
        <dbReference type="ChEBI" id="CHEBI:57783"/>
    </ligand>
</feature>
<evidence type="ECO:0000256" key="5">
    <source>
        <dbReference type="ARBA" id="ARBA00023027"/>
    </source>
</evidence>
<feature type="binding site" evidence="9">
    <location>
        <position position="264"/>
    </location>
    <ligand>
        <name>sn-glycerol 3-phosphate</name>
        <dbReference type="ChEBI" id="CHEBI:57597"/>
    </ligand>
</feature>
<reference evidence="18 19" key="1">
    <citation type="submission" date="2018-05" db="EMBL/GenBank/DDBJ databases">
        <title>Genomic Encyclopedia of Type Strains, Phase IV (KMG-V): Genome sequencing to study the core and pangenomes of soil and plant-associated prokaryotes.</title>
        <authorList>
            <person name="Whitman W."/>
        </authorList>
    </citation>
    <scope>NUCLEOTIDE SEQUENCE [LARGE SCALE GENOMIC DNA]</scope>
    <source>
        <strain evidence="18 19">SLV-132</strain>
    </source>
</reference>
<dbReference type="Pfam" id="PF01210">
    <property type="entry name" value="NAD_Gly3P_dh_N"/>
    <property type="match status" value="1"/>
</dbReference>
<dbReference type="PANTHER" id="PTHR11728">
    <property type="entry name" value="GLYCEROL-3-PHOSPHATE DEHYDROGENASE"/>
    <property type="match status" value="1"/>
</dbReference>
<feature type="binding site" evidence="9">
    <location>
        <position position="265"/>
    </location>
    <ligand>
        <name>sn-glycerol 3-phosphate</name>
        <dbReference type="ChEBI" id="CHEBI:57597"/>
    </ligand>
</feature>
<feature type="binding site" evidence="12">
    <location>
        <position position="149"/>
    </location>
    <ligand>
        <name>NAD(+)</name>
        <dbReference type="ChEBI" id="CHEBI:57540"/>
    </ligand>
</feature>
<organism evidence="18 19">
    <name type="scientific">Cupriavidus plantarum</name>
    <dbReference type="NCBI Taxonomy" id="942865"/>
    <lineage>
        <taxon>Bacteria</taxon>
        <taxon>Pseudomonadati</taxon>
        <taxon>Pseudomonadota</taxon>
        <taxon>Betaproteobacteria</taxon>
        <taxon>Burkholderiales</taxon>
        <taxon>Burkholderiaceae</taxon>
        <taxon>Cupriavidus</taxon>
    </lineage>
</organism>
<keyword evidence="15" id="KW-0732">Signal</keyword>
<feature type="binding site" evidence="9">
    <location>
        <position position="11"/>
    </location>
    <ligand>
        <name>NADPH</name>
        <dbReference type="ChEBI" id="CHEBI:57783"/>
    </ligand>
</feature>
<dbReference type="UniPathway" id="UPA00940"/>
<evidence type="ECO:0000256" key="12">
    <source>
        <dbReference type="PIRSR" id="PIRSR000114-3"/>
    </source>
</evidence>
<feature type="domain" description="Glycerol-3-phosphate dehydrogenase NAD-dependent C-terminal" evidence="17">
    <location>
        <begin position="189"/>
        <end position="329"/>
    </location>
</feature>
<evidence type="ECO:0000256" key="10">
    <source>
        <dbReference type="PIRSR" id="PIRSR000114-1"/>
    </source>
</evidence>
<evidence type="ECO:0000256" key="1">
    <source>
        <dbReference type="ARBA" id="ARBA00011009"/>
    </source>
</evidence>
<dbReference type="GO" id="GO:0008654">
    <property type="term" value="P:phospholipid biosynthetic process"/>
    <property type="evidence" value="ECO:0007669"/>
    <property type="project" value="UniProtKB-KW"/>
</dbReference>
<accession>A0A316FLW7</accession>
<comment type="subcellular location">
    <subcellularLocation>
        <location evidence="9">Cytoplasm</location>
    </subcellularLocation>
</comment>
<feature type="binding site" evidence="12">
    <location>
        <begin position="7"/>
        <end position="12"/>
    </location>
    <ligand>
        <name>NAD(+)</name>
        <dbReference type="ChEBI" id="CHEBI:57540"/>
    </ligand>
</feature>
<evidence type="ECO:0000256" key="11">
    <source>
        <dbReference type="PIRSR" id="PIRSR000114-2"/>
    </source>
</evidence>
<comment type="pathway">
    <text evidence="9">Membrane lipid metabolism; glycerophospholipid metabolism.</text>
</comment>
<feature type="binding site" evidence="9">
    <location>
        <position position="263"/>
    </location>
    <ligand>
        <name>sn-glycerol 3-phosphate</name>
        <dbReference type="ChEBI" id="CHEBI:57597"/>
    </ligand>
</feature>
<dbReference type="InterPro" id="IPR011128">
    <property type="entry name" value="G3P_DH_NAD-dep_N"/>
</dbReference>
<keyword evidence="2 9" id="KW-0444">Lipid biosynthesis</keyword>
<keyword evidence="7 9" id="KW-0594">Phospholipid biosynthesis</keyword>
<evidence type="ECO:0000256" key="7">
    <source>
        <dbReference type="ARBA" id="ARBA00023209"/>
    </source>
</evidence>
<keyword evidence="4 9" id="KW-0560">Oxidoreductase</keyword>
<dbReference type="GO" id="GO:0005975">
    <property type="term" value="P:carbohydrate metabolic process"/>
    <property type="evidence" value="ECO:0007669"/>
    <property type="project" value="InterPro"/>
</dbReference>
<protein>
    <recommendedName>
        <fullName evidence="9">Glycerol-3-phosphate dehydrogenase [NAD(P)+]</fullName>
        <ecNumber evidence="9">1.1.1.94</ecNumber>
    </recommendedName>
    <alternativeName>
        <fullName evidence="9">NAD(P)(+)-dependent glycerol-3-phosphate dehydrogenase</fullName>
    </alternativeName>
    <alternativeName>
        <fullName evidence="9">NAD(P)H-dependent dihydroxyacetone-phosphate reductase</fullName>
    </alternativeName>
</protein>
<dbReference type="Proteomes" id="UP000245754">
    <property type="component" value="Unassembled WGS sequence"/>
</dbReference>
<feature type="binding site" evidence="9">
    <location>
        <position position="253"/>
    </location>
    <ligand>
        <name>sn-glycerol 3-phosphate</name>
        <dbReference type="ChEBI" id="CHEBI:57597"/>
    </ligand>
</feature>
<keyword evidence="3 9" id="KW-0521">NADP</keyword>
<feature type="binding site" evidence="12">
    <location>
        <position position="264"/>
    </location>
    <ligand>
        <name>NAD(+)</name>
        <dbReference type="ChEBI" id="CHEBI:57540"/>
    </ligand>
</feature>
<feature type="binding site" evidence="9">
    <location>
        <position position="111"/>
    </location>
    <ligand>
        <name>NADPH</name>
        <dbReference type="ChEBI" id="CHEBI:57783"/>
    </ligand>
</feature>
<dbReference type="GO" id="GO:0046167">
    <property type="term" value="P:glycerol-3-phosphate biosynthetic process"/>
    <property type="evidence" value="ECO:0007669"/>
    <property type="project" value="UniProtKB-UniRule"/>
</dbReference>
<dbReference type="InterPro" id="IPR006168">
    <property type="entry name" value="G3P_DH_NAD-dep"/>
</dbReference>
<evidence type="ECO:0000313" key="19">
    <source>
        <dbReference type="Proteomes" id="UP000245754"/>
    </source>
</evidence>
<name>A0A316FLW7_9BURK</name>
<feature type="binding site" evidence="11">
    <location>
        <position position="111"/>
    </location>
    <ligand>
        <name>substrate</name>
    </ligand>
</feature>
<comment type="similarity">
    <text evidence="1 9 13">Belongs to the NAD-dependent glycerol-3-phosphate dehydrogenase family.</text>
</comment>
<dbReference type="InterPro" id="IPR008927">
    <property type="entry name" value="6-PGluconate_DH-like_C_sf"/>
</dbReference>
<evidence type="ECO:0000256" key="3">
    <source>
        <dbReference type="ARBA" id="ARBA00022857"/>
    </source>
</evidence>
<evidence type="ECO:0000256" key="15">
    <source>
        <dbReference type="SAM" id="SignalP"/>
    </source>
</evidence>
<evidence type="ECO:0000256" key="6">
    <source>
        <dbReference type="ARBA" id="ARBA00023098"/>
    </source>
</evidence>
<dbReference type="PIRSF" id="PIRSF000114">
    <property type="entry name" value="Glycerol-3-P_dh"/>
    <property type="match status" value="1"/>
</dbReference>
<dbReference type="GO" id="GO:0046168">
    <property type="term" value="P:glycerol-3-phosphate catabolic process"/>
    <property type="evidence" value="ECO:0007669"/>
    <property type="project" value="InterPro"/>
</dbReference>
<dbReference type="GO" id="GO:0006650">
    <property type="term" value="P:glycerophospholipid metabolic process"/>
    <property type="evidence" value="ECO:0007669"/>
    <property type="project" value="UniProtKB-UniRule"/>
</dbReference>
<evidence type="ECO:0000256" key="9">
    <source>
        <dbReference type="HAMAP-Rule" id="MF_00394"/>
    </source>
</evidence>
<feature type="active site" description="Proton acceptor" evidence="9 10">
    <location>
        <position position="200"/>
    </location>
</feature>
<dbReference type="Gene3D" id="1.10.1040.10">
    <property type="entry name" value="N-(1-d-carboxylethyl)-l-norvaline Dehydrogenase, domain 2"/>
    <property type="match status" value="1"/>
</dbReference>
<feature type="binding site" evidence="9">
    <location>
        <position position="149"/>
    </location>
    <ligand>
        <name>NADPH</name>
        <dbReference type="ChEBI" id="CHEBI:57783"/>
    </ligand>
</feature>
<dbReference type="Gene3D" id="3.40.50.720">
    <property type="entry name" value="NAD(P)-binding Rossmann-like Domain"/>
    <property type="match status" value="1"/>
</dbReference>
<feature type="binding site" evidence="9">
    <location>
        <position position="111"/>
    </location>
    <ligand>
        <name>sn-glycerol 3-phosphate</name>
        <dbReference type="ChEBI" id="CHEBI:57597"/>
    </ligand>
</feature>
<dbReference type="GO" id="GO:0141152">
    <property type="term" value="F:glycerol-3-phosphate dehydrogenase (NAD+) activity"/>
    <property type="evidence" value="ECO:0007669"/>
    <property type="project" value="RHEA"/>
</dbReference>
<dbReference type="InterPro" id="IPR006109">
    <property type="entry name" value="G3P_DH_NAD-dep_C"/>
</dbReference>
<keyword evidence="9" id="KW-0963">Cytoplasm</keyword>
<dbReference type="SUPFAM" id="SSF51735">
    <property type="entry name" value="NAD(P)-binding Rossmann-fold domains"/>
    <property type="match status" value="1"/>
</dbReference>
<feature type="binding site" evidence="9">
    <location>
        <position position="147"/>
    </location>
    <ligand>
        <name>sn-glycerol 3-phosphate</name>
        <dbReference type="ChEBI" id="CHEBI:57597"/>
    </ligand>
</feature>
<keyword evidence="9" id="KW-0547">Nucleotide-binding</keyword>
<dbReference type="SUPFAM" id="SSF48179">
    <property type="entry name" value="6-phosphogluconate dehydrogenase C-terminal domain-like"/>
    <property type="match status" value="1"/>
</dbReference>
<evidence type="ECO:0000259" key="16">
    <source>
        <dbReference type="Pfam" id="PF01210"/>
    </source>
</evidence>
<feature type="domain" description="Glycerol-3-phosphate dehydrogenase NAD-dependent N-terminal" evidence="16">
    <location>
        <begin position="2"/>
        <end position="165"/>
    </location>
</feature>
<comment type="catalytic activity">
    <reaction evidence="9 14">
        <text>sn-glycerol 3-phosphate + NADP(+) = dihydroxyacetone phosphate + NADPH + H(+)</text>
        <dbReference type="Rhea" id="RHEA:11096"/>
        <dbReference type="ChEBI" id="CHEBI:15378"/>
        <dbReference type="ChEBI" id="CHEBI:57597"/>
        <dbReference type="ChEBI" id="CHEBI:57642"/>
        <dbReference type="ChEBI" id="CHEBI:57783"/>
        <dbReference type="ChEBI" id="CHEBI:58349"/>
        <dbReference type="EC" id="1.1.1.94"/>
    </reaction>
</comment>
<evidence type="ECO:0000256" key="4">
    <source>
        <dbReference type="ARBA" id="ARBA00023002"/>
    </source>
</evidence>
<evidence type="ECO:0000313" key="18">
    <source>
        <dbReference type="EMBL" id="PWK38650.1"/>
    </source>
</evidence>
<keyword evidence="8 9" id="KW-1208">Phospholipid metabolism</keyword>
<feature type="signal peptide" evidence="15">
    <location>
        <begin position="1"/>
        <end position="19"/>
    </location>
</feature>
<dbReference type="EC" id="1.1.1.94" evidence="9"/>
<dbReference type="HAMAP" id="MF_00394">
    <property type="entry name" value="NAD_Glyc3P_dehydrog"/>
    <property type="match status" value="1"/>
</dbReference>
<feature type="binding site" evidence="9">
    <location>
        <position position="288"/>
    </location>
    <ligand>
        <name>NADPH</name>
        <dbReference type="ChEBI" id="CHEBI:57783"/>
    </ligand>
</feature>
<dbReference type="OrthoDB" id="9812273at2"/>
<feature type="binding site" evidence="9">
    <location>
        <position position="30"/>
    </location>
    <ligand>
        <name>NADPH</name>
        <dbReference type="ChEBI" id="CHEBI:57783"/>
    </ligand>
</feature>
<dbReference type="GO" id="GO:0141153">
    <property type="term" value="F:glycerol-3-phosphate dehydrogenase (NADP+) activity"/>
    <property type="evidence" value="ECO:0007669"/>
    <property type="project" value="RHEA"/>
</dbReference>
<dbReference type="InterPro" id="IPR013328">
    <property type="entry name" value="6PGD_dom2"/>
</dbReference>
<keyword evidence="5 9" id="KW-0520">NAD</keyword>
<comment type="caution">
    <text evidence="18">The sequence shown here is derived from an EMBL/GenBank/DDBJ whole genome shotgun (WGS) entry which is preliminary data.</text>
</comment>
<dbReference type="GO" id="GO:0005829">
    <property type="term" value="C:cytosol"/>
    <property type="evidence" value="ECO:0007669"/>
    <property type="project" value="TreeGrafter"/>
</dbReference>
<keyword evidence="6 9" id="KW-0443">Lipid metabolism</keyword>
<dbReference type="Pfam" id="PF07479">
    <property type="entry name" value="NAD_Gly3P_dh_C"/>
    <property type="match status" value="1"/>
</dbReference>